<dbReference type="AlphaFoldDB" id="A0A1L8MPQ9"/>
<keyword evidence="7" id="KW-0067">ATP-binding</keyword>
<dbReference type="Pfam" id="PF12705">
    <property type="entry name" value="PDDEXK_1"/>
    <property type="match status" value="1"/>
</dbReference>
<evidence type="ECO:0000259" key="11">
    <source>
        <dbReference type="Pfam" id="PF21445"/>
    </source>
</evidence>
<dbReference type="STRING" id="1856638.A9Q68_03710"/>
<feature type="domain" description="PD-(D/E)XK endonuclease-like" evidence="10">
    <location>
        <begin position="751"/>
        <end position="1031"/>
    </location>
</feature>
<dbReference type="InterPro" id="IPR011335">
    <property type="entry name" value="Restrct_endonuc-II-like"/>
</dbReference>
<keyword evidence="8" id="KW-0238">DNA-binding</keyword>
<keyword evidence="9" id="KW-0234">DNA repair</keyword>
<dbReference type="InterPro" id="IPR038726">
    <property type="entry name" value="PDDEXK_AddAB-type"/>
</dbReference>
<dbReference type="Gene3D" id="3.40.50.300">
    <property type="entry name" value="P-loop containing nucleotide triphosphate hydrolases"/>
    <property type="match status" value="4"/>
</dbReference>
<dbReference type="GO" id="GO:0004527">
    <property type="term" value="F:exonuclease activity"/>
    <property type="evidence" value="ECO:0007669"/>
    <property type="project" value="UniProtKB-KW"/>
</dbReference>
<accession>A0A1L8MPQ9</accession>
<comment type="caution">
    <text evidence="12">The sequence shown here is derived from an EMBL/GenBank/DDBJ whole genome shotgun (WGS) entry which is preliminary data.</text>
</comment>
<keyword evidence="4" id="KW-0378">Hydrolase</keyword>
<dbReference type="GO" id="GO:0005524">
    <property type="term" value="F:ATP binding"/>
    <property type="evidence" value="ECO:0007669"/>
    <property type="project" value="UniProtKB-KW"/>
</dbReference>
<evidence type="ECO:0000256" key="7">
    <source>
        <dbReference type="ARBA" id="ARBA00022840"/>
    </source>
</evidence>
<evidence type="ECO:0000313" key="13">
    <source>
        <dbReference type="Proteomes" id="UP000182015"/>
    </source>
</evidence>
<dbReference type="OrthoDB" id="9758506at2"/>
<dbReference type="Gene3D" id="3.90.320.10">
    <property type="match status" value="1"/>
</dbReference>
<dbReference type="PANTHER" id="PTHR30591">
    <property type="entry name" value="RECBCD ENZYME SUBUNIT RECC"/>
    <property type="match status" value="1"/>
</dbReference>
<dbReference type="InterPro" id="IPR049035">
    <property type="entry name" value="ADDB_N"/>
</dbReference>
<evidence type="ECO:0000256" key="5">
    <source>
        <dbReference type="ARBA" id="ARBA00022806"/>
    </source>
</evidence>
<keyword evidence="5" id="KW-0347">Helicase</keyword>
<evidence type="ECO:0000259" key="10">
    <source>
        <dbReference type="Pfam" id="PF12705"/>
    </source>
</evidence>
<dbReference type="NCBIfam" id="TIGR02774">
    <property type="entry name" value="rexB_recomb"/>
    <property type="match status" value="1"/>
</dbReference>
<dbReference type="InterPro" id="IPR011604">
    <property type="entry name" value="PDDEXK-like_dom_sf"/>
</dbReference>
<evidence type="ECO:0000256" key="6">
    <source>
        <dbReference type="ARBA" id="ARBA00022839"/>
    </source>
</evidence>
<evidence type="ECO:0000313" key="12">
    <source>
        <dbReference type="EMBL" id="OJF72665.1"/>
    </source>
</evidence>
<dbReference type="InterPro" id="IPR014141">
    <property type="entry name" value="DNA_helicase_suRexB"/>
</dbReference>
<keyword evidence="13" id="KW-1185">Reference proteome</keyword>
<sequence>MKLLYTDVNHSITDILVEEADRYAKEGYRLFYIAPNSLSFEKERSVLERLAEQASFSITVTRFGQMARYFTLDKIKSQETLDDAALSMLLYRALDSLSEEDLKLYYHIRKDLSFNAQLMDLYKELKAANISIMDIAFEDPLKKADLVTIFMELEDILREKNLIQESSLDHFSQALASGQIEDQLKETVVVIDGFTRFSSEEALLISLLQEKCHQVVIGTYMSPKAYQKTFTEGNLYQASIDFFRQLSAQYQVKAEYRSSKETYPLAFQNITNVIESLYDFSEEAESLDKADAEVIEIWQTLNQKEEIEHLAKDIRQKLYEGHRYKDILVLLGDVEAYQLQMGQIFEKFEIPYYFGRSEEMAHHPILQFFDGLERIQTYKWRKEDILSILKTGLFGRFSSLELDGFESYLQFADINGPAKFAKVFKVNLKDNQGRQSFNIEKINEVRGAIYNPLNRFLTSKKDSGSSLIEKLLTFLNEIDFTANLEELSNSQNENQQEKDLEVWKKVTSILEKAYQIFNDQVMSLEEMLSLIKTALQMGKYRAVPATLDVVTIKSYDLVEPHSKEFVYAIGMTQSHFPKIAQNKSLVSDQERSKTNESLSAFRSFEVSSHEITKKNHYSFLSLLNAANQKLVLSVPLVLNEVSENRSPYLNTLIDLGIPMIEKDKNRFSSLDTDIGNYKSLLSSIIEINNLDQEYDLSNDEENFWTVMSRYLRKRLASEQFTIPQLASHRRESKPLSSEVIQARYPLNQPISLSNSALTVFYNNQYKYFLQYILGLQELASIHPDSRLHGSYLHKVLEKVMKNPSKDHFDSKVNQAIQETNQENEFWDFYLADSQGQFSLNLLEEIARSTTDIFKSHGDISIIAQEKPFKLALEDRVIIKGVIDRIDQLNDQSLGIVDYKSSANVFDISLFYNGLNSQLPTYLSALKEGINQSNNQEFPLFGAMYLHMQEPKIMMTEKADIASSLLETQFKEMKYQGIFLEEEKDKLASGPYHLQNNTYSDQELTLILAYNKWLYLEAERIIRKGHFLINPYTKDGKTVQGDQLKAITGFEADLNFDQARPLLKIPGRQKKEAVMTLMTNQLKGGE</sequence>
<dbReference type="GO" id="GO:0006310">
    <property type="term" value="P:DNA recombination"/>
    <property type="evidence" value="ECO:0007669"/>
    <property type="project" value="TreeGrafter"/>
</dbReference>
<organism evidence="12 13">
    <name type="scientific">Streptococcus bovimastitidis</name>
    <dbReference type="NCBI Taxonomy" id="1856638"/>
    <lineage>
        <taxon>Bacteria</taxon>
        <taxon>Bacillati</taxon>
        <taxon>Bacillota</taxon>
        <taxon>Bacilli</taxon>
        <taxon>Lactobacillales</taxon>
        <taxon>Streptococcaceae</taxon>
        <taxon>Streptococcus</taxon>
    </lineage>
</organism>
<reference evidence="13" key="1">
    <citation type="submission" date="2016-06" db="EMBL/GenBank/DDBJ databases">
        <authorList>
            <person name="de Vries S.P.W."/>
            <person name="Hadjirin N.F."/>
            <person name="Lay E.M."/>
            <person name="Zadoks R.N."/>
            <person name="Peacock S.J."/>
            <person name="Parkhill J."/>
            <person name="Grant A.J."/>
            <person name="Mcdougall S."/>
            <person name="Holmes M.A."/>
        </authorList>
    </citation>
    <scope>NUCLEOTIDE SEQUENCE [LARGE SCALE GENOMIC DNA]</scope>
    <source>
        <strain evidence="13">NZ1587</strain>
    </source>
</reference>
<proteinExistence type="predicted"/>
<keyword evidence="1" id="KW-0540">Nuclease</keyword>
<name>A0A1L8MPQ9_9STRE</name>
<dbReference type="SUPFAM" id="SSF52540">
    <property type="entry name" value="P-loop containing nucleoside triphosphate hydrolases"/>
    <property type="match status" value="1"/>
</dbReference>
<evidence type="ECO:0000256" key="2">
    <source>
        <dbReference type="ARBA" id="ARBA00022741"/>
    </source>
</evidence>
<keyword evidence="2" id="KW-0547">Nucleotide-binding</keyword>
<dbReference type="Proteomes" id="UP000182015">
    <property type="component" value="Unassembled WGS sequence"/>
</dbReference>
<dbReference type="SUPFAM" id="SSF52980">
    <property type="entry name" value="Restriction endonuclease-like"/>
    <property type="match status" value="1"/>
</dbReference>
<dbReference type="EMBL" id="LZDD01000001">
    <property type="protein sequence ID" value="OJF72665.1"/>
    <property type="molecule type" value="Genomic_DNA"/>
</dbReference>
<evidence type="ECO:0000256" key="3">
    <source>
        <dbReference type="ARBA" id="ARBA00022763"/>
    </source>
</evidence>
<dbReference type="GO" id="GO:0006281">
    <property type="term" value="P:DNA repair"/>
    <property type="evidence" value="ECO:0007669"/>
    <property type="project" value="UniProtKB-KW"/>
</dbReference>
<evidence type="ECO:0000256" key="4">
    <source>
        <dbReference type="ARBA" id="ARBA00022801"/>
    </source>
</evidence>
<protein>
    <submittedName>
        <fullName evidence="12">ATP-dependent nuclease subunit B</fullName>
    </submittedName>
</protein>
<dbReference type="RefSeq" id="WP_071793346.1">
    <property type="nucleotide sequence ID" value="NZ_LZDD01000001.1"/>
</dbReference>
<dbReference type="GO" id="GO:0004386">
    <property type="term" value="F:helicase activity"/>
    <property type="evidence" value="ECO:0007669"/>
    <property type="project" value="UniProtKB-KW"/>
</dbReference>
<evidence type="ECO:0000256" key="8">
    <source>
        <dbReference type="ARBA" id="ARBA00023125"/>
    </source>
</evidence>
<keyword evidence="6" id="KW-0269">Exonuclease</keyword>
<keyword evidence="3" id="KW-0227">DNA damage</keyword>
<dbReference type="Pfam" id="PF21445">
    <property type="entry name" value="ADDB_N"/>
    <property type="match status" value="1"/>
</dbReference>
<dbReference type="GO" id="GO:0016817">
    <property type="term" value="F:hydrolase activity, acting on acid anhydrides"/>
    <property type="evidence" value="ECO:0007669"/>
    <property type="project" value="InterPro"/>
</dbReference>
<evidence type="ECO:0000256" key="9">
    <source>
        <dbReference type="ARBA" id="ARBA00023204"/>
    </source>
</evidence>
<dbReference type="InterPro" id="IPR027417">
    <property type="entry name" value="P-loop_NTPase"/>
</dbReference>
<dbReference type="PANTHER" id="PTHR30591:SF1">
    <property type="entry name" value="RECBCD ENZYME SUBUNIT RECC"/>
    <property type="match status" value="1"/>
</dbReference>
<feature type="domain" description="ATP-dependent helicase/deoxyribonuclease subunit B N-terminal" evidence="11">
    <location>
        <begin position="24"/>
        <end position="249"/>
    </location>
</feature>
<gene>
    <name evidence="12" type="ORF">A9Q68_03710</name>
</gene>
<dbReference type="GO" id="GO:0003677">
    <property type="term" value="F:DNA binding"/>
    <property type="evidence" value="ECO:0007669"/>
    <property type="project" value="UniProtKB-KW"/>
</dbReference>
<evidence type="ECO:0000256" key="1">
    <source>
        <dbReference type="ARBA" id="ARBA00022722"/>
    </source>
</evidence>